<dbReference type="RefSeq" id="WP_310102051.1">
    <property type="nucleotide sequence ID" value="NZ_JAVDUU010000005.1"/>
</dbReference>
<protein>
    <recommendedName>
        <fullName evidence="4">Glycoside hydrolase</fullName>
    </recommendedName>
</protein>
<evidence type="ECO:0000313" key="3">
    <source>
        <dbReference type="Proteomes" id="UP001247620"/>
    </source>
</evidence>
<gene>
    <name evidence="2" type="ORF">J2W55_004811</name>
</gene>
<feature type="signal peptide" evidence="1">
    <location>
        <begin position="1"/>
        <end position="20"/>
    </location>
</feature>
<proteinExistence type="predicted"/>
<name>A0ABU1THS4_9SPHI</name>
<keyword evidence="1" id="KW-0732">Signal</keyword>
<accession>A0ABU1THS4</accession>
<comment type="caution">
    <text evidence="2">The sequence shown here is derived from an EMBL/GenBank/DDBJ whole genome shotgun (WGS) entry which is preliminary data.</text>
</comment>
<dbReference type="Proteomes" id="UP001247620">
    <property type="component" value="Unassembled WGS sequence"/>
</dbReference>
<evidence type="ECO:0008006" key="4">
    <source>
        <dbReference type="Google" id="ProtNLM"/>
    </source>
</evidence>
<feature type="chain" id="PRO_5046039213" description="Glycoside hydrolase" evidence="1">
    <location>
        <begin position="21"/>
        <end position="121"/>
    </location>
</feature>
<evidence type="ECO:0000313" key="2">
    <source>
        <dbReference type="EMBL" id="MDR6944943.1"/>
    </source>
</evidence>
<evidence type="ECO:0000256" key="1">
    <source>
        <dbReference type="SAM" id="SignalP"/>
    </source>
</evidence>
<organism evidence="2 3">
    <name type="scientific">Mucilaginibacter pocheonensis</name>
    <dbReference type="NCBI Taxonomy" id="398050"/>
    <lineage>
        <taxon>Bacteria</taxon>
        <taxon>Pseudomonadati</taxon>
        <taxon>Bacteroidota</taxon>
        <taxon>Sphingobacteriia</taxon>
        <taxon>Sphingobacteriales</taxon>
        <taxon>Sphingobacteriaceae</taxon>
        <taxon>Mucilaginibacter</taxon>
    </lineage>
</organism>
<sequence>MKRKIFTTVMLVSCFMVCLAAIADLNGKWVGKLVMGDGTEYPLLYNFKVDGDKLTGTALTPDGDVEIAGGKTDGTTFSFSVTTSGMDIPHTGKFYGDSTGIDLEINGSKIHSVLKRPEEKK</sequence>
<dbReference type="EMBL" id="JAVDUU010000005">
    <property type="protein sequence ID" value="MDR6944943.1"/>
    <property type="molecule type" value="Genomic_DNA"/>
</dbReference>
<keyword evidence="3" id="KW-1185">Reference proteome</keyword>
<reference evidence="2 3" key="1">
    <citation type="submission" date="2023-07" db="EMBL/GenBank/DDBJ databases">
        <title>Sorghum-associated microbial communities from plants grown in Nebraska, USA.</title>
        <authorList>
            <person name="Schachtman D."/>
        </authorList>
    </citation>
    <scope>NUCLEOTIDE SEQUENCE [LARGE SCALE GENOMIC DNA]</scope>
    <source>
        <strain evidence="2 3">3262</strain>
    </source>
</reference>